<reference evidence="3" key="1">
    <citation type="submission" date="2024-07" db="EMBL/GenBank/DDBJ databases">
        <authorList>
            <person name="Biller S.J."/>
        </authorList>
    </citation>
    <scope>NUCLEOTIDE SEQUENCE</scope>
    <source>
        <strain evidence="3">WC2416</strain>
    </source>
</reference>
<evidence type="ECO:0000313" key="3">
    <source>
        <dbReference type="EMBL" id="XDU98531.1"/>
    </source>
</evidence>
<dbReference type="CDD" id="cd03801">
    <property type="entry name" value="GT4_PimA-like"/>
    <property type="match status" value="1"/>
</dbReference>
<dbReference type="RefSeq" id="WP_369769493.1">
    <property type="nucleotide sequence ID" value="NZ_CP165626.1"/>
</dbReference>
<gene>
    <name evidence="3" type="ORF">AB3G39_15400</name>
</gene>
<name>A0AB39WDK6_9FLAO</name>
<dbReference type="EC" id="2.4.-.-" evidence="3"/>
<dbReference type="GO" id="GO:0009103">
    <property type="term" value="P:lipopolysaccharide biosynthetic process"/>
    <property type="evidence" value="ECO:0007669"/>
    <property type="project" value="TreeGrafter"/>
</dbReference>
<organism evidence="3">
    <name type="scientific">Flavobacterium sp. WC2416</name>
    <dbReference type="NCBI Taxonomy" id="3234141"/>
    <lineage>
        <taxon>Bacteria</taxon>
        <taxon>Pseudomonadati</taxon>
        <taxon>Bacteroidota</taxon>
        <taxon>Flavobacteriia</taxon>
        <taxon>Flavobacteriales</taxon>
        <taxon>Flavobacteriaceae</taxon>
        <taxon>Flavobacterium</taxon>
    </lineage>
</organism>
<evidence type="ECO:0000256" key="1">
    <source>
        <dbReference type="ARBA" id="ARBA00022679"/>
    </source>
</evidence>
<dbReference type="SUPFAM" id="SSF53756">
    <property type="entry name" value="UDP-Glycosyltransferase/glycogen phosphorylase"/>
    <property type="match status" value="1"/>
</dbReference>
<dbReference type="Pfam" id="PF00534">
    <property type="entry name" value="Glycos_transf_1"/>
    <property type="match status" value="1"/>
</dbReference>
<keyword evidence="1 3" id="KW-0808">Transferase</keyword>
<dbReference type="AlphaFoldDB" id="A0AB39WDK6"/>
<sequence>MQFVIITHVPHSKQDGLYYAYAPYVREMNVWGENVDELVVVAPVTDCKKSDIDSSYIHQNIQLIAISKFDVLSLRSVLATLFKLPKIIWTIFKAMKNADHIHLRCPGNVGLVACFVQILFPNKIKTAKYAGNWDPQSKQPWTYQLQQWVLSNTFLTRNMQVLVYGEWEGMTENIKPFFTATYKEEDKQPIVTKDLKSTIKFVFVGTLVKGKNPLYAIQLVENLYKKGIAVSLRMYGEGIERKKLEHYVLDKNLDSLIHFEGNQSKERIQKAYQESHFVLLASESEGWPKAIAEGMFWGCVPIATAISCIPYMLDYGNRGVLLEMDLEEDCKQVIDLINNQKVCDAMQTKAVDWSRHYTLDIFESEIKKLLNTSNLH</sequence>
<protein>
    <submittedName>
        <fullName evidence="3">Glycosyltransferase family 4 protein</fullName>
        <ecNumber evidence="3">2.4.-.-</ecNumber>
    </submittedName>
</protein>
<dbReference type="EMBL" id="CP165626">
    <property type="protein sequence ID" value="XDU98531.1"/>
    <property type="molecule type" value="Genomic_DNA"/>
</dbReference>
<accession>A0AB39WDK6</accession>
<feature type="domain" description="Glycosyl transferase family 1" evidence="2">
    <location>
        <begin position="197"/>
        <end position="350"/>
    </location>
</feature>
<keyword evidence="3" id="KW-0328">Glycosyltransferase</keyword>
<dbReference type="Gene3D" id="3.40.50.2000">
    <property type="entry name" value="Glycogen Phosphorylase B"/>
    <property type="match status" value="2"/>
</dbReference>
<proteinExistence type="predicted"/>
<evidence type="ECO:0000259" key="2">
    <source>
        <dbReference type="Pfam" id="PF00534"/>
    </source>
</evidence>
<dbReference type="InterPro" id="IPR001296">
    <property type="entry name" value="Glyco_trans_1"/>
</dbReference>
<dbReference type="PANTHER" id="PTHR46401">
    <property type="entry name" value="GLYCOSYLTRANSFERASE WBBK-RELATED"/>
    <property type="match status" value="1"/>
</dbReference>
<dbReference type="GO" id="GO:0016757">
    <property type="term" value="F:glycosyltransferase activity"/>
    <property type="evidence" value="ECO:0007669"/>
    <property type="project" value="UniProtKB-KW"/>
</dbReference>
<dbReference type="PANTHER" id="PTHR46401:SF2">
    <property type="entry name" value="GLYCOSYLTRANSFERASE WBBK-RELATED"/>
    <property type="match status" value="1"/>
</dbReference>